<sequence>MSISYSAPSRLLELADWESLPDDELHHVELVEGVLRVSPRPQFRHQDVLGRVYRALCTRLPPRWTALIEVEIVVEGDPFPTVRVPDVVAVPSGLVGRRARCEASEVRLAVEVLSPGTRRTDRIMKADEYASAGIEHYVLVDPEGATAVVALHEGRYVEVDALELDGVRIDLD</sequence>
<dbReference type="SUPFAM" id="SSF52980">
    <property type="entry name" value="Restriction endonuclease-like"/>
    <property type="match status" value="1"/>
</dbReference>
<keyword evidence="2" id="KW-0255">Endonuclease</keyword>
<evidence type="ECO:0000313" key="2">
    <source>
        <dbReference type="EMBL" id="NYD34979.1"/>
    </source>
</evidence>
<dbReference type="CDD" id="cd06260">
    <property type="entry name" value="DUF820-like"/>
    <property type="match status" value="1"/>
</dbReference>
<evidence type="ECO:0000313" key="3">
    <source>
        <dbReference type="Proteomes" id="UP000535890"/>
    </source>
</evidence>
<name>A0A7Y9DT78_9PSEU</name>
<comment type="caution">
    <text evidence="2">The sequence shown here is derived from an EMBL/GenBank/DDBJ whole genome shotgun (WGS) entry which is preliminary data.</text>
</comment>
<dbReference type="Gene3D" id="3.90.1570.10">
    <property type="entry name" value="tt1808, chain A"/>
    <property type="match status" value="1"/>
</dbReference>
<dbReference type="PANTHER" id="PTHR35400">
    <property type="entry name" value="SLR1083 PROTEIN"/>
    <property type="match status" value="1"/>
</dbReference>
<evidence type="ECO:0000259" key="1">
    <source>
        <dbReference type="Pfam" id="PF05685"/>
    </source>
</evidence>
<dbReference type="RefSeq" id="WP_179792879.1">
    <property type="nucleotide sequence ID" value="NZ_BAABHP010000004.1"/>
</dbReference>
<dbReference type="InterPro" id="IPR012296">
    <property type="entry name" value="Nuclease_put_TT1808"/>
</dbReference>
<accession>A0A7Y9DT78</accession>
<keyword evidence="2" id="KW-0540">Nuclease</keyword>
<keyword evidence="2" id="KW-0378">Hydrolase</keyword>
<dbReference type="AlphaFoldDB" id="A0A7Y9DT78"/>
<proteinExistence type="predicted"/>
<reference evidence="2 3" key="1">
    <citation type="submission" date="2020-07" db="EMBL/GenBank/DDBJ databases">
        <title>Sequencing the genomes of 1000 actinobacteria strains.</title>
        <authorList>
            <person name="Klenk H.-P."/>
        </authorList>
    </citation>
    <scope>NUCLEOTIDE SEQUENCE [LARGE SCALE GENOMIC DNA]</scope>
    <source>
        <strain evidence="2 3">DSM 45772</strain>
    </source>
</reference>
<protein>
    <submittedName>
        <fullName evidence="2">Uma2 family endonuclease</fullName>
    </submittedName>
</protein>
<keyword evidence="3" id="KW-1185">Reference proteome</keyword>
<dbReference type="Pfam" id="PF05685">
    <property type="entry name" value="Uma2"/>
    <property type="match status" value="1"/>
</dbReference>
<dbReference type="GO" id="GO:0004519">
    <property type="term" value="F:endonuclease activity"/>
    <property type="evidence" value="ECO:0007669"/>
    <property type="project" value="UniProtKB-KW"/>
</dbReference>
<feature type="domain" description="Putative restriction endonuclease" evidence="1">
    <location>
        <begin position="16"/>
        <end position="164"/>
    </location>
</feature>
<dbReference type="InterPro" id="IPR008538">
    <property type="entry name" value="Uma2"/>
</dbReference>
<dbReference type="Proteomes" id="UP000535890">
    <property type="component" value="Unassembled WGS sequence"/>
</dbReference>
<organism evidence="2 3">
    <name type="scientific">Actinomycetospora corticicola</name>
    <dbReference type="NCBI Taxonomy" id="663602"/>
    <lineage>
        <taxon>Bacteria</taxon>
        <taxon>Bacillati</taxon>
        <taxon>Actinomycetota</taxon>
        <taxon>Actinomycetes</taxon>
        <taxon>Pseudonocardiales</taxon>
        <taxon>Pseudonocardiaceae</taxon>
        <taxon>Actinomycetospora</taxon>
    </lineage>
</organism>
<dbReference type="EMBL" id="JACCBN010000001">
    <property type="protein sequence ID" value="NYD34979.1"/>
    <property type="molecule type" value="Genomic_DNA"/>
</dbReference>
<gene>
    <name evidence="2" type="ORF">BJ983_001081</name>
</gene>
<dbReference type="PANTHER" id="PTHR35400:SF3">
    <property type="entry name" value="SLL1072 PROTEIN"/>
    <property type="match status" value="1"/>
</dbReference>
<dbReference type="InterPro" id="IPR011335">
    <property type="entry name" value="Restrct_endonuc-II-like"/>
</dbReference>